<sequence>MRCAKVGFRCTGSGTASGCIQGAARVGTSGALAARGQRPGSQRGPECASSERRRSESEHGWLGGLGFSAAAIQLADRDHWIGWDVKTRREQLHRIVGLSRFLIRRSVRCHNLASCVLGMVLRRIDLDFEAQYGYRPWLIESFVETERFAGTSYQAANWIEIGQTKGRGRQDREHNHAKSVKAIYVYPLQADFRQRLGGWNLSLRVPWGWPRAWRGDSWAQQEFGGATLGDRRLSERLVQKRAYAGHDARPEAFSGVARGDWAAVKATTG</sequence>
<proteinExistence type="predicted"/>
<dbReference type="AlphaFoldDB" id="A0A9D7F7G7"/>
<dbReference type="EMBL" id="JADJNC010000015">
    <property type="protein sequence ID" value="MBK7423550.1"/>
    <property type="molecule type" value="Genomic_DNA"/>
</dbReference>
<feature type="region of interest" description="Disordered" evidence="1">
    <location>
        <begin position="32"/>
        <end position="55"/>
    </location>
</feature>
<evidence type="ECO:0000313" key="3">
    <source>
        <dbReference type="Proteomes" id="UP000886602"/>
    </source>
</evidence>
<evidence type="ECO:0000256" key="1">
    <source>
        <dbReference type="SAM" id="MobiDB-lite"/>
    </source>
</evidence>
<dbReference type="InterPro" id="IPR038215">
    <property type="entry name" value="TN5-like_N_sf"/>
</dbReference>
<protein>
    <submittedName>
        <fullName evidence="2">DUF4338 domain-containing protein</fullName>
    </submittedName>
</protein>
<comment type="caution">
    <text evidence="2">The sequence shown here is derived from an EMBL/GenBank/DDBJ whole genome shotgun (WGS) entry which is preliminary data.</text>
</comment>
<dbReference type="Gene3D" id="1.10.246.40">
    <property type="entry name" value="Tn5 transposase, domain 1"/>
    <property type="match status" value="1"/>
</dbReference>
<gene>
    <name evidence="2" type="ORF">IPJ48_10860</name>
</gene>
<name>A0A9D7F7G7_9RHOO</name>
<evidence type="ECO:0000313" key="2">
    <source>
        <dbReference type="EMBL" id="MBK7423550.1"/>
    </source>
</evidence>
<reference evidence="2" key="1">
    <citation type="submission" date="2020-10" db="EMBL/GenBank/DDBJ databases">
        <title>Connecting structure to function with the recovery of over 1000 high-quality activated sludge metagenome-assembled genomes encoding full-length rRNA genes using long-read sequencing.</title>
        <authorList>
            <person name="Singleton C.M."/>
            <person name="Petriglieri F."/>
            <person name="Kristensen J.M."/>
            <person name="Kirkegaard R.H."/>
            <person name="Michaelsen T.Y."/>
            <person name="Andersen M.H."/>
            <person name="Karst S.M."/>
            <person name="Dueholm M.S."/>
            <person name="Nielsen P.H."/>
            <person name="Albertsen M."/>
        </authorList>
    </citation>
    <scope>NUCLEOTIDE SEQUENCE</scope>
    <source>
        <strain evidence="2">EsbW_18-Q3-R4-48_MAXAC.044</strain>
    </source>
</reference>
<dbReference type="InterPro" id="IPR025639">
    <property type="entry name" value="DruA"/>
</dbReference>
<dbReference type="Pfam" id="PF14236">
    <property type="entry name" value="DruA"/>
    <property type="match status" value="1"/>
</dbReference>
<accession>A0A9D7F7G7</accession>
<organism evidence="2 3">
    <name type="scientific">Candidatus Propionivibrio dominans</name>
    <dbReference type="NCBI Taxonomy" id="2954373"/>
    <lineage>
        <taxon>Bacteria</taxon>
        <taxon>Pseudomonadati</taxon>
        <taxon>Pseudomonadota</taxon>
        <taxon>Betaproteobacteria</taxon>
        <taxon>Rhodocyclales</taxon>
        <taxon>Rhodocyclaceae</taxon>
        <taxon>Propionivibrio</taxon>
    </lineage>
</organism>
<dbReference type="Proteomes" id="UP000886602">
    <property type="component" value="Unassembled WGS sequence"/>
</dbReference>